<protein>
    <submittedName>
        <fullName evidence="1">Uncharacterized protein</fullName>
    </submittedName>
</protein>
<dbReference type="PATRIC" id="fig|579138.3.peg.1714"/>
<dbReference type="KEGG" id="zmp:Zymop_1616"/>
<dbReference type="RefSeq" id="WP_013934893.1">
    <property type="nucleotide sequence ID" value="NC_015709.1"/>
</dbReference>
<dbReference type="AlphaFoldDB" id="F8EW95"/>
<accession>F8EW95</accession>
<gene>
    <name evidence="1" type="ordered locus">Zymop_1616</name>
</gene>
<dbReference type="HOGENOM" id="CLU_2003061_0_0_5"/>
<organism evidence="1 2">
    <name type="scientific">Zymomonas mobilis subsp. pomaceae (strain ATCC 29192 / DSM 22645 / JCM 10191 / CCUG 17912 / NBRC 13757 / NCIMB 11200 / NRRL B-4491 / Barker I)</name>
    <dbReference type="NCBI Taxonomy" id="579138"/>
    <lineage>
        <taxon>Bacteria</taxon>
        <taxon>Pseudomonadati</taxon>
        <taxon>Pseudomonadota</taxon>
        <taxon>Alphaproteobacteria</taxon>
        <taxon>Sphingomonadales</taxon>
        <taxon>Zymomonadaceae</taxon>
        <taxon>Zymomonas</taxon>
    </lineage>
</organism>
<dbReference type="EMBL" id="CP002865">
    <property type="protein sequence ID" value="AEI38505.1"/>
    <property type="molecule type" value="Genomic_DNA"/>
</dbReference>
<evidence type="ECO:0000313" key="1">
    <source>
        <dbReference type="EMBL" id="AEI38505.1"/>
    </source>
</evidence>
<evidence type="ECO:0000313" key="2">
    <source>
        <dbReference type="Proteomes" id="UP000000491"/>
    </source>
</evidence>
<sequence length="124" mass="14539">MTIWHVLGKMELCIIRMNSENLDASFKKLQGHLREMKITREEIIHSSTQEGIMPEELTRLQESIRFIESDSATLLEKAKEILKTSDNQKAVNYIRDSILVPFFYDYKKYTSLRSVRVGSNRLDQ</sequence>
<dbReference type="Proteomes" id="UP000000491">
    <property type="component" value="Chromosome"/>
</dbReference>
<name>F8EW95_ZYMMT</name>
<reference evidence="1 2" key="1">
    <citation type="journal article" date="2011" name="J. Bacteriol.">
        <title>Genome sequence of the ethanol-producing Zymomonas mobilis subsp. pomaceae lectotype strain ATCC 29192.</title>
        <authorList>
            <person name="Kouvelis V.N."/>
            <person name="Davenport K.W."/>
            <person name="Brettin T.S."/>
            <person name="Bruce D."/>
            <person name="Detter C."/>
            <person name="Han C.S."/>
            <person name="Nolan M."/>
            <person name="Tapia R."/>
            <person name="Damoulaki A."/>
            <person name="Kyrpides N.C."/>
            <person name="Typas M.A."/>
            <person name="Pappas K.M."/>
        </authorList>
    </citation>
    <scope>NUCLEOTIDE SEQUENCE [LARGE SCALE GENOMIC DNA]</scope>
    <source>
        <strain evidence="2">ATCC 29192 / DSM 22645 / JCM 10191 / CCUG 17912 / NBRC 13757 / NCIMB 11200 / NRRL B-4491 / Barker I</strain>
    </source>
</reference>
<dbReference type="STRING" id="579138.Zymop_1616"/>
<proteinExistence type="predicted"/>